<dbReference type="HOGENOM" id="CLU_003827_1_2_11"/>
<evidence type="ECO:0000313" key="3">
    <source>
        <dbReference type="Proteomes" id="UP000027986"/>
    </source>
</evidence>
<dbReference type="PANTHER" id="PTHR43513:SF3">
    <property type="entry name" value="DIHYDROOROTATE DEHYDROGENASE B (NAD(+)), ELECTRON TRANSFER SUBUNIT-RELATED"/>
    <property type="match status" value="1"/>
</dbReference>
<keyword evidence="3" id="KW-1185">Reference proteome</keyword>
<feature type="domain" description="Dihydroorotate dehydrogenase electron transfer subunit iron-sulphur cluster binding" evidence="1">
    <location>
        <begin position="249"/>
        <end position="286"/>
    </location>
</feature>
<dbReference type="Pfam" id="PF10418">
    <property type="entry name" value="DHODB_Fe-S_bind"/>
    <property type="match status" value="1"/>
</dbReference>
<dbReference type="InterPro" id="IPR050353">
    <property type="entry name" value="PyrK_electron_transfer"/>
</dbReference>
<dbReference type="Gene3D" id="2.10.240.10">
    <property type="entry name" value="Dihydroorotate dehydrogenase, electron transfer subunit"/>
    <property type="match status" value="1"/>
</dbReference>
<dbReference type="OrthoDB" id="9796486at2"/>
<dbReference type="EMBL" id="CP008889">
    <property type="protein sequence ID" value="AIF40947.1"/>
    <property type="molecule type" value="Genomic_DNA"/>
</dbReference>
<name>A0A075JI34_9MICO</name>
<dbReference type="KEGG" id="dni:HX89_08340"/>
<dbReference type="PANTHER" id="PTHR43513">
    <property type="entry name" value="DIHYDROOROTATE DEHYDROGENASE B (NAD(+)), ELECTRON TRANSFER SUBUNIT"/>
    <property type="match status" value="1"/>
</dbReference>
<dbReference type="Gene3D" id="2.40.30.10">
    <property type="entry name" value="Translation factors"/>
    <property type="match status" value="1"/>
</dbReference>
<evidence type="ECO:0000313" key="2">
    <source>
        <dbReference type="EMBL" id="AIF40947.1"/>
    </source>
</evidence>
<protein>
    <recommendedName>
        <fullName evidence="1">Dihydroorotate dehydrogenase electron transfer subunit iron-sulphur cluster binding domain-containing protein</fullName>
    </recommendedName>
</protein>
<reference evidence="2 3" key="1">
    <citation type="submission" date="2014-07" db="EMBL/GenBank/DDBJ databases">
        <title>Genome Sequencing of Dermacoccus nishinomiyaensis.</title>
        <authorList>
            <person name="Hong K.W."/>
            <person name="Chan K.G."/>
        </authorList>
    </citation>
    <scope>NUCLEOTIDE SEQUENCE [LARGE SCALE GENOMIC DNA]</scope>
    <source>
        <strain evidence="2 3">M25</strain>
    </source>
</reference>
<dbReference type="Proteomes" id="UP000027986">
    <property type="component" value="Chromosome"/>
</dbReference>
<accession>A0A075JI34</accession>
<dbReference type="eggNOG" id="COG0543">
    <property type="taxonomic scope" value="Bacteria"/>
</dbReference>
<organism evidence="2 3">
    <name type="scientific">Dermacoccus nishinomiyaensis</name>
    <dbReference type="NCBI Taxonomy" id="1274"/>
    <lineage>
        <taxon>Bacteria</taxon>
        <taxon>Bacillati</taxon>
        <taxon>Actinomycetota</taxon>
        <taxon>Actinomycetes</taxon>
        <taxon>Micrococcales</taxon>
        <taxon>Dermacoccaceae</taxon>
        <taxon>Dermacoccus</taxon>
    </lineage>
</organism>
<gene>
    <name evidence="2" type="ORF">HX89_08340</name>
</gene>
<dbReference type="AlphaFoldDB" id="A0A075JI34"/>
<dbReference type="InterPro" id="IPR039261">
    <property type="entry name" value="FNR_nucleotide-bd"/>
</dbReference>
<dbReference type="SUPFAM" id="SSF52343">
    <property type="entry name" value="Ferredoxin reductase-like, C-terminal NADP-linked domain"/>
    <property type="match status" value="1"/>
</dbReference>
<evidence type="ECO:0000259" key="1">
    <source>
        <dbReference type="Pfam" id="PF10418"/>
    </source>
</evidence>
<proteinExistence type="predicted"/>
<dbReference type="InterPro" id="IPR037117">
    <property type="entry name" value="Dihydroorotate_DH_ele_sf"/>
</dbReference>
<dbReference type="InterPro" id="IPR019480">
    <property type="entry name" value="Dihydroorotate_DH_Fe-S-bd"/>
</dbReference>
<sequence length="297" mass="30136">MTAATTSGDEGAVSGSREPKDVVAVTGELISTRRVGAFVAHTFVAAGIAELARPGQLVSLAVGDDASAIVTRRALPLRSVTPSGTYGGTVEVVVDPDADAGSAWLAARRLHDEVSILGPLGRGFPIPTNPVPVVVAAVGAGAASTGWLVETLRRAGCQVPRVVIGGEDERRLLGVIEARRLVGSVTTVLPDAGAGEDLAYRVQVALDATLSQHETALVYASGDVTSLAAITAAAQRHSVPVQAAFGVPMPCGTGLCRACALPVANAAGEVAPVRCCTEGPVLPADRMAWAQLLEVSA</sequence>